<feature type="domain" description="Ig-like" evidence="5">
    <location>
        <begin position="2543"/>
        <end position="2640"/>
    </location>
</feature>
<organism evidence="6">
    <name type="scientific">Amphimedon queenslandica</name>
    <name type="common">Sponge</name>
    <dbReference type="NCBI Taxonomy" id="400682"/>
    <lineage>
        <taxon>Eukaryota</taxon>
        <taxon>Metazoa</taxon>
        <taxon>Porifera</taxon>
        <taxon>Demospongiae</taxon>
        <taxon>Heteroscleromorpha</taxon>
        <taxon>Haplosclerida</taxon>
        <taxon>Niphatidae</taxon>
        <taxon>Amphimedon</taxon>
    </lineage>
</organism>
<dbReference type="InterPro" id="IPR003599">
    <property type="entry name" value="Ig_sub"/>
</dbReference>
<dbReference type="InterPro" id="IPR035234">
    <property type="entry name" value="IgGFc-bd_N"/>
</dbReference>
<dbReference type="PANTHER" id="PTHR45080:SF8">
    <property type="entry name" value="IG-LIKE DOMAIN-CONTAINING PROTEIN"/>
    <property type="match status" value="1"/>
</dbReference>
<dbReference type="FunFam" id="2.60.40.10:FF:000032">
    <property type="entry name" value="palladin isoform X1"/>
    <property type="match status" value="1"/>
</dbReference>
<feature type="domain" description="Ig-like" evidence="5">
    <location>
        <begin position="2237"/>
        <end position="2345"/>
    </location>
</feature>
<feature type="domain" description="Ig-like" evidence="5">
    <location>
        <begin position="2362"/>
        <end position="2442"/>
    </location>
</feature>
<feature type="domain" description="Ig-like" evidence="5">
    <location>
        <begin position="3702"/>
        <end position="3792"/>
    </location>
</feature>
<feature type="domain" description="Ig-like" evidence="5">
    <location>
        <begin position="1051"/>
        <end position="1157"/>
    </location>
</feature>
<feature type="domain" description="Ig-like" evidence="5">
    <location>
        <begin position="1948"/>
        <end position="2043"/>
    </location>
</feature>
<feature type="domain" description="Ig-like" evidence="5">
    <location>
        <begin position="1695"/>
        <end position="1778"/>
    </location>
</feature>
<dbReference type="InterPro" id="IPR036179">
    <property type="entry name" value="Ig-like_dom_sf"/>
</dbReference>
<feature type="domain" description="Ig-like" evidence="5">
    <location>
        <begin position="961"/>
        <end position="1038"/>
    </location>
</feature>
<feature type="domain" description="Ig-like" evidence="5">
    <location>
        <begin position="3899"/>
        <end position="3997"/>
    </location>
</feature>
<dbReference type="OrthoDB" id="5969272at2759"/>
<dbReference type="Gene3D" id="2.60.40.10">
    <property type="entry name" value="Immunoglobulins"/>
    <property type="match status" value="26"/>
</dbReference>
<keyword evidence="2" id="KW-1015">Disulfide bond</keyword>
<feature type="domain" description="Ig-like" evidence="5">
    <location>
        <begin position="1494"/>
        <end position="1557"/>
    </location>
</feature>
<evidence type="ECO:0000256" key="3">
    <source>
        <dbReference type="ARBA" id="ARBA00023319"/>
    </source>
</evidence>
<dbReference type="PROSITE" id="PS50835">
    <property type="entry name" value="IG_LIKE"/>
    <property type="match status" value="30"/>
</dbReference>
<feature type="domain" description="Ig-like" evidence="5">
    <location>
        <begin position="2744"/>
        <end position="2838"/>
    </location>
</feature>
<feature type="domain" description="Ig-like" evidence="5">
    <location>
        <begin position="1782"/>
        <end position="1850"/>
    </location>
</feature>
<feature type="domain" description="Ig-like" evidence="5">
    <location>
        <begin position="3252"/>
        <end position="3349"/>
    </location>
</feature>
<evidence type="ECO:0000256" key="1">
    <source>
        <dbReference type="ARBA" id="ARBA00022729"/>
    </source>
</evidence>
<dbReference type="GO" id="GO:0007156">
    <property type="term" value="P:homophilic cell adhesion via plasma membrane adhesion molecules"/>
    <property type="evidence" value="ECO:0007669"/>
    <property type="project" value="TreeGrafter"/>
</dbReference>
<dbReference type="SMART" id="SM00408">
    <property type="entry name" value="IGc2"/>
    <property type="match status" value="24"/>
</dbReference>
<evidence type="ECO:0000256" key="2">
    <source>
        <dbReference type="ARBA" id="ARBA00023157"/>
    </source>
</evidence>
<feature type="signal peptide" evidence="4">
    <location>
        <begin position="1"/>
        <end position="17"/>
    </location>
</feature>
<dbReference type="Pfam" id="PF17517">
    <property type="entry name" value="IgGFc_binding"/>
    <property type="match status" value="1"/>
</dbReference>
<feature type="domain" description="Ig-like" evidence="5">
    <location>
        <begin position="2059"/>
        <end position="2140"/>
    </location>
</feature>
<evidence type="ECO:0000256" key="4">
    <source>
        <dbReference type="SAM" id="SignalP"/>
    </source>
</evidence>
<feature type="domain" description="Ig-like" evidence="5">
    <location>
        <begin position="2843"/>
        <end position="2951"/>
    </location>
</feature>
<feature type="domain" description="Ig-like" evidence="5">
    <location>
        <begin position="1168"/>
        <end position="1270"/>
    </location>
</feature>
<dbReference type="InterPro" id="IPR003598">
    <property type="entry name" value="Ig_sub2"/>
</dbReference>
<keyword evidence="1 4" id="KW-0732">Signal</keyword>
<feature type="domain" description="Ig-like" evidence="5">
    <location>
        <begin position="828"/>
        <end position="923"/>
    </location>
</feature>
<dbReference type="InterPro" id="IPR013783">
    <property type="entry name" value="Ig-like_fold"/>
</dbReference>
<feature type="domain" description="Ig-like" evidence="5">
    <location>
        <begin position="1569"/>
        <end position="1669"/>
    </location>
</feature>
<dbReference type="GO" id="GO:0005886">
    <property type="term" value="C:plasma membrane"/>
    <property type="evidence" value="ECO:0007669"/>
    <property type="project" value="TreeGrafter"/>
</dbReference>
<dbReference type="GO" id="GO:0050808">
    <property type="term" value="P:synapse organization"/>
    <property type="evidence" value="ECO:0007669"/>
    <property type="project" value="TreeGrafter"/>
</dbReference>
<dbReference type="SMART" id="SM00409">
    <property type="entry name" value="IG"/>
    <property type="match status" value="32"/>
</dbReference>
<name>A0A1X7VAW3_AMPQE</name>
<dbReference type="SUPFAM" id="SSF48726">
    <property type="entry name" value="Immunoglobulin"/>
    <property type="match status" value="27"/>
</dbReference>
<dbReference type="SMART" id="SM00406">
    <property type="entry name" value="IGv"/>
    <property type="match status" value="9"/>
</dbReference>
<feature type="domain" description="Ig-like" evidence="5">
    <location>
        <begin position="1862"/>
        <end position="1920"/>
    </location>
</feature>
<dbReference type="InterPro" id="IPR050958">
    <property type="entry name" value="Cell_Adh-Cytoskel_Orgn"/>
</dbReference>
<feature type="domain" description="Ig-like" evidence="5">
    <location>
        <begin position="1276"/>
        <end position="1361"/>
    </location>
</feature>
<evidence type="ECO:0000313" key="6">
    <source>
        <dbReference type="EnsemblMetazoa" id="Aqu2.1.37161_001"/>
    </source>
</evidence>
<dbReference type="Pfam" id="PF13895">
    <property type="entry name" value="Ig_2"/>
    <property type="match status" value="2"/>
</dbReference>
<dbReference type="InParanoid" id="A0A1X7VAW3"/>
<feature type="chain" id="PRO_5012665737" description="Ig-like domain-containing protein" evidence="4">
    <location>
        <begin position="18"/>
        <end position="4009"/>
    </location>
</feature>
<accession>A0A1X7VAW3</accession>
<feature type="domain" description="Ig-like" evidence="5">
    <location>
        <begin position="2448"/>
        <end position="2540"/>
    </location>
</feature>
<keyword evidence="3" id="KW-0393">Immunoglobulin domain</keyword>
<feature type="domain" description="Ig-like" evidence="5">
    <location>
        <begin position="3054"/>
        <end position="3153"/>
    </location>
</feature>
<feature type="domain" description="Ig-like" evidence="5">
    <location>
        <begin position="3354"/>
        <end position="3455"/>
    </location>
</feature>
<dbReference type="EnsemblMetazoa" id="Aqu2.1.37161_001">
    <property type="protein sequence ID" value="Aqu2.1.37161_001"/>
    <property type="gene ID" value="Aqu2.1.37161"/>
</dbReference>
<sequence>MLLVVLLLCCLSATANSAAASSCASCTDLTIVSGANGTDVVLATIRLIEDSDLFVDDHQILRRIAHVETRDGASEASGGGGIWAVNETGFASLVEVNATGIRAYFGIEWSSVTWSDLSVPLYSGLAARLLINQLAGGYDLSSTSSQAMLWADSYGGNAEKYINDTVGLTDYRYNNIDSLEFGMYYKSTITTTSYFKVMASNATSILQLVLSVNGDTQLYVSNLIEPSAAFHCNSVKTNSTANLLLNASQLYKNEDERNVLYISIEVVQATEVSLGVSAIELDKGSDPIDTQAEEFVIGLFDNHPDAEYTPLLISVATRETSPFTVTVETQAGIAATETINPTDILSIVLPDTYLVTNNSERYKGVIVKAESGRTISVSVSNYDQFSSDSYLALPLYQYSGVTEYVYYAITPETDSSLLQNRVLLVGGYNDTNITIKPKETVYIPPDLSPTGLEYELSSNESLTIQLNRFQTLLLESEMSLSGSKFTTTKPVTFLSGHQCALIPSDATNRSCDIIIEQLPPTLNWGKTFIFPLLSSQTGGAFITILAAENNTEATLRCTSISTNANTTDVSSLNTTGDFITYLISPDDLVCSIISDNPVLVTIDASSEGDDDSNGDPFMMLVPPTKQYSNATHYFAPFSDNFTSNYINIALLGQPGDVFLDNASITDASSVYDTTGSLLGYALQLNSSAENRTLSVAYGSNTVYTAWIYGFDFAVSYGQSLGMNLLITGDDRELTVAIESHTYSSVGMIQIICSTTGPPVYITDWYKGGDLIYPSCKHSITSSNTTISILTISSVNIDDIGQYTCTARSYYTSRSATAVIYVTLQTPFPLLSLSTDPSNYSQLVSATSPLFTCSAVIDYTIFNPDELAVVFEWLRNGASISIYNSAYNITNSTLSSTLNILSLGTQDNNAVYSCVAYVNPVSSSPYLINNSDSIQITLQVQAFSSGHVSFDITKLPSVPTSGGTVNISCQINVPERFYVMPDFVRLAYSMNGSNAVDSTQEGYTEEDLVYFTKVALSNINTSDATTYYCVIAFNTLGVTAHAFTNLSMNLAPSTLDIIPRHNDSIYESSLFSLTCEVTLPSSVDTPVSLSYVWRNPYGSTIHYDDRISFYVGPRNETLIFNPIDNGDSNSMQTDAGQYTCQVQVIPNNVNVNSASYVTTSDSLVIEDLPELVLEITYSLDAPAEGDSLNITCTVTYPESLIIVPTVLWSLPISGSLPETRTSSLTESLINVTLSLNPVLYDYNGVYSCVAEYNVTSYSFDHARNSTEYELDVPLIIPNVSITGYPLHEGAFAAGTNVHLLCRVDLSFENKNLVITWSHDNVTLTNDSTYIVGPVQRASDYYYGILTINGISLDDNEDTYKCTSLIYHSNQDTIATSCESFNVTVSDVPIVTLYPMELIVGYGNEARFECLYSSDISSNVSWFKDGQSLSHETYNIYTNGTHSVLTITSTTTADNGTYSCSVNNSIGTTQDTSALLIGVLTVNISPLPVTVLEYRDTVNVTCLANSNLEINDLSYTWLLDGIVIDVNESFIEITYTSSDQVDDSGEYHCQVSSETLSLTIESQRTLIALTPVIVANPLPALGTLVNDSIKFICNATGYPFPSIEWRRISVENDLTTLVGIDSVTIDLPYNITNDSSINVNEVSSVLTLQSVDYDDFGYYVCIATLTSNDVYVLFDNSNVTLMDYHAISSTATLTVSPYGSVQVNPSSVTAYFGDTVAFNCTSRGGPNNQYAWYRVAESRNISVGLMNQLEVEINSIELTARYYCNVTNDAGSSSAYTILNAYYGETVVLNCTSRGGPNNQYTWDIESGAIVIGRSDQLTLELNNLRLFSYYQCRVSNDAGSDRVSNIEVRVSIEPSNTSVISFGESLTLSCVVNHNISDTSLLRYEWPLSNTARPVGNNPFITLNYSDYSLVNQGGLYRCSAYYYGYQLYAHYFTDVRGYSNRVSVLFSPSFSEQPEFMISKVNDSIELSCTAFGYPVPVIEWKRVNLLNTSDYINNIIELPENAYNETVAGTNNITSTLIIDDIQYEDFGYYLCVATMSSSELSEDVQALSSISTVTVSPEGSVNISSNGTDTKIGDTVRLVCSSRGGPNNQYSWTHYSSNEVIGDKPELILAIDSVDQFGEYKCSVSNEAGTDNSTSIVNGILSVNLIPANDVVFLEYGESYNLTCTIDGHSLNTTSVQILWYKDNRIINDTETQVLTLNYTSPESVSNGGSYKCVAQGTLGSSIGESNSVLIIFTPHIIQTPSNILTVVNRQRQFVCIATGYPFPSIEWKRISVENDLTTFEGIDNVTVNLPYNITNDSSININEVSSVLTLQSVDYDDFGYYVCIATLTSDDVYVLLNNSTVTLMDYHAISSTATLTVSPQGSIQIYPDYIVAYFGDTVVFNCTSRGGPNNQYTWYRVTRSGNITVGLMNQLEIDINSFELTAGYYCNVTNDAGSSSALTFLYGMLSVSIIPSTATVLTLGDSVTLSCVVNHNISNPNDLLYEWHNNNYFFTFDESSSLTLNYSDYSSVGQGGSYTCVSYNYTFILSTYGFSSQVPVFFSPSFSEQPDSVISRYNDSVRLSCTAFGYPVPVIEWKRVNSLNTSDFINNIIELPENAYNDTVAGTNNITSTLIINEVQYEDFGYYMCVAKLPVSEDDVSMPHLLSNTSSVATVTVSPEGSVVLSSYQINAFIHQNISINCSSSGGPNNTYQWRQHTDESGIIISNSSDLVISNVSVTDGGMYTCTVENEAGEENSTMELNVGPTFNVHPVSTNISINSDLVLICTASGIPLPIISWIFNSSFESEATLSTSESIISYGVIQSQLFIDDIELFDSGNYQCQASSPEYSPILSDIASITVIVSPILVSGIENSTKNSTDTMIFTCTFSGFPKPDIIWYRYSSDGGMADTLSIRPGEVNISTNAVTAIDGQYTVESHLSLYDLEKSDEGFYECHVVDYYFGNDNSSLAYLTVQVPPNITSNDSIVTVSEGHTAVLTIIISDASPPVSSEQIEWIFTSFNGSTSVIGPTGQYNFTQDRTGLILSNVDRMNRGQYTAIINHPTGLHSFMFQLFVTVAPEFVMHPMSTVVNVTSVAQLSCSVRSHPATWSIDWYFLNSSYYQLYNNTEIDITYSHAIDSTDGTSIVLSTLTINNASITDDGIYMCRVSSALQANATITVQAPPIVTRGPSPIIGVVGSNITVQFNITGDIPPVNSSDIYWSINGSSLRVNERFMFSADRLSLTIIELSFEDEGSYELTATNPAGTSNNVIYLDIQVPPIIYSSSSGVNRRLNGTNISFYCRARGLPSPVITWYFNDNINITQNTYYYYYYYDYYYYDYSYSSITVTDITLQDAGLYTCIASNVHGTVNATATLQVQVPPTLIDDGLRNITTAAGDDVTLFCNATGYPPPTIVWFKNNVVLSEERELSADGVFINNFTHDTTSTASYLYIPGVDRSDDGLYHCQSYNDLVRVITVTSMKVSLQILNPPSLINGFNETIYNTSDTLVLYCIYSSFPSANITWRRVTVSFNTMMSIEVDNRTSIEFVSRNDILESLSGSGGGSGTILNLYDTASDLYNSYESSYVLPVSVSVLAIENLIYEDEGNYTCHANNNVANLIDSVVSNTAYITVQRAPLVLANLSSPVIGVNGSSITLIFTITEDNPPVALDEIQWLLNGTVLPAGIRISFSMDRRSVTITQLHVLLDEGLYTLIATNPAGTTSASIFLNVQVPPIVIDSDGAVNVLERANATFSCHIASEPTHITHWLYNDQLLSSNEKHVITGNGTRFGTLTITDAQYTDQGEYTCVGTNVHGQINATGTLSVQVSPVIQAHPRTQNKIAGQSVTFICTVTGNPLPSINWTHSGGLDRGSNMTLITPGNATFLPIVESRYIIDALDLPDVGRYYCTAANTLVDDLTSSSNEANLTLNYPANVTVSPAILVKEFHETGNFVCRGFGIGTPVLTWYKDNSEIMDSSKFRLTSRYFDENGYRASELNLTISNTDRPDEGTYECRGVNNVTNLIGATDTASGRFLIEGKFLFI</sequence>
<feature type="domain" description="Ig-like" evidence="5">
    <location>
        <begin position="743"/>
        <end position="822"/>
    </location>
</feature>
<feature type="domain" description="Ig-like" evidence="5">
    <location>
        <begin position="2642"/>
        <end position="2741"/>
    </location>
</feature>
<dbReference type="PANTHER" id="PTHR45080">
    <property type="entry name" value="CONTACTIN 5"/>
    <property type="match status" value="1"/>
</dbReference>
<feature type="domain" description="Ig-like" evidence="5">
    <location>
        <begin position="3462"/>
        <end position="3601"/>
    </location>
</feature>
<protein>
    <recommendedName>
        <fullName evidence="5">Ig-like domain-containing protein</fullName>
    </recommendedName>
</protein>
<feature type="domain" description="Ig-like" evidence="5">
    <location>
        <begin position="2149"/>
        <end position="2232"/>
    </location>
</feature>
<feature type="domain" description="Ig-like" evidence="5">
    <location>
        <begin position="1387"/>
        <end position="1474"/>
    </location>
</feature>
<dbReference type="CDD" id="cd00096">
    <property type="entry name" value="Ig"/>
    <property type="match status" value="9"/>
</dbReference>
<dbReference type="InterPro" id="IPR013106">
    <property type="entry name" value="Ig_V-set"/>
</dbReference>
<dbReference type="eggNOG" id="KOG1216">
    <property type="taxonomic scope" value="Eukaryota"/>
</dbReference>
<proteinExistence type="predicted"/>
<dbReference type="InterPro" id="IPR007110">
    <property type="entry name" value="Ig-like_dom"/>
</dbReference>
<dbReference type="Pfam" id="PF07679">
    <property type="entry name" value="I-set"/>
    <property type="match status" value="5"/>
</dbReference>
<feature type="domain" description="Ig-like" evidence="5">
    <location>
        <begin position="3797"/>
        <end position="3895"/>
    </location>
</feature>
<evidence type="ECO:0000259" key="5">
    <source>
        <dbReference type="PROSITE" id="PS50835"/>
    </source>
</evidence>
<dbReference type="Pfam" id="PF13927">
    <property type="entry name" value="Ig_3"/>
    <property type="match status" value="10"/>
</dbReference>
<feature type="domain" description="Ig-like" evidence="5">
    <location>
        <begin position="3158"/>
        <end position="3250"/>
    </location>
</feature>
<dbReference type="eggNOG" id="KOG4475">
    <property type="taxonomic scope" value="Eukaryota"/>
</dbReference>
<dbReference type="InterPro" id="IPR013098">
    <property type="entry name" value="Ig_I-set"/>
</dbReference>
<reference evidence="6" key="1">
    <citation type="submission" date="2017-05" db="UniProtKB">
        <authorList>
            <consortium name="EnsemblMetazoa"/>
        </authorList>
    </citation>
    <scope>IDENTIFICATION</scope>
</reference>